<keyword evidence="7" id="KW-1185">Reference proteome</keyword>
<dbReference type="InterPro" id="IPR025996">
    <property type="entry name" value="MT1864/Rv1816-like_C"/>
</dbReference>
<reference evidence="6 7" key="1">
    <citation type="submission" date="2020-03" db="EMBL/GenBank/DDBJ databases">
        <title>Whole genome shotgun sequence of Phytohabitans houttuyneae NBRC 108639.</title>
        <authorList>
            <person name="Komaki H."/>
            <person name="Tamura T."/>
        </authorList>
    </citation>
    <scope>NUCLEOTIDE SEQUENCE [LARGE SCALE GENOMIC DNA]</scope>
    <source>
        <strain evidence="6 7">NBRC 108639</strain>
    </source>
</reference>
<dbReference type="GO" id="GO:0000976">
    <property type="term" value="F:transcription cis-regulatory region binding"/>
    <property type="evidence" value="ECO:0007669"/>
    <property type="project" value="TreeGrafter"/>
</dbReference>
<gene>
    <name evidence="6" type="ORF">Phou_032340</name>
</gene>
<evidence type="ECO:0000259" key="5">
    <source>
        <dbReference type="PROSITE" id="PS50977"/>
    </source>
</evidence>
<name>A0A6V8K5L5_9ACTN</name>
<evidence type="ECO:0000256" key="4">
    <source>
        <dbReference type="PROSITE-ProRule" id="PRU00335"/>
    </source>
</evidence>
<dbReference type="PROSITE" id="PS50977">
    <property type="entry name" value="HTH_TETR_2"/>
    <property type="match status" value="1"/>
</dbReference>
<sequence length="226" mass="24261">METASRRERLRAQTREEAKAAALRQIAAAGPQSLSLNAIGKELGMSGPALYRYFAGRDELLTELISDGYHDLADAVEAAGEAAADAEPADRIRVLTRAYREWALAQPHRYLLLFGTPVPGYAAPAHTIQAASRTLSAFLEPITALRPASRAPELEEQFAAGLADRDPDHRWSGAALRLGVTGWTRMHGVVSLEVEGHFAPMGFDPGLLFEAEVESLIAEASGSEAG</sequence>
<dbReference type="Pfam" id="PF00440">
    <property type="entry name" value="TetR_N"/>
    <property type="match status" value="1"/>
</dbReference>
<protein>
    <submittedName>
        <fullName evidence="6">TetR family transcriptional regulator</fullName>
    </submittedName>
</protein>
<feature type="DNA-binding region" description="H-T-H motif" evidence="4">
    <location>
        <begin position="35"/>
        <end position="54"/>
    </location>
</feature>
<keyword evidence="2 4" id="KW-0238">DNA-binding</keyword>
<dbReference type="Pfam" id="PF13305">
    <property type="entry name" value="TetR_C_33"/>
    <property type="match status" value="1"/>
</dbReference>
<dbReference type="PANTHER" id="PTHR30055:SF243">
    <property type="entry name" value="HTH-TYPE TRANSCRIPTIONAL REGULATOR RV1816"/>
    <property type="match status" value="1"/>
</dbReference>
<evidence type="ECO:0000256" key="3">
    <source>
        <dbReference type="ARBA" id="ARBA00023163"/>
    </source>
</evidence>
<dbReference type="Gene3D" id="1.10.357.10">
    <property type="entry name" value="Tetracycline Repressor, domain 2"/>
    <property type="match status" value="1"/>
</dbReference>
<dbReference type="RefSeq" id="WP_173056689.1">
    <property type="nucleotide sequence ID" value="NZ_BAABGO010000001.1"/>
</dbReference>
<evidence type="ECO:0000313" key="7">
    <source>
        <dbReference type="Proteomes" id="UP000482800"/>
    </source>
</evidence>
<dbReference type="AlphaFoldDB" id="A0A6V8K5L5"/>
<accession>A0A6V8K5L5</accession>
<feature type="domain" description="HTH tetR-type" evidence="5">
    <location>
        <begin position="12"/>
        <end position="72"/>
    </location>
</feature>
<evidence type="ECO:0000256" key="1">
    <source>
        <dbReference type="ARBA" id="ARBA00023015"/>
    </source>
</evidence>
<reference evidence="6 7" key="2">
    <citation type="submission" date="2020-03" db="EMBL/GenBank/DDBJ databases">
        <authorList>
            <person name="Ichikawa N."/>
            <person name="Kimura A."/>
            <person name="Kitahashi Y."/>
            <person name="Uohara A."/>
        </authorList>
    </citation>
    <scope>NUCLEOTIDE SEQUENCE [LARGE SCALE GENOMIC DNA]</scope>
    <source>
        <strain evidence="6 7">NBRC 108639</strain>
    </source>
</reference>
<dbReference type="PANTHER" id="PTHR30055">
    <property type="entry name" value="HTH-TYPE TRANSCRIPTIONAL REGULATOR RUTR"/>
    <property type="match status" value="1"/>
</dbReference>
<dbReference type="SUPFAM" id="SSF48498">
    <property type="entry name" value="Tetracyclin repressor-like, C-terminal domain"/>
    <property type="match status" value="1"/>
</dbReference>
<keyword evidence="3" id="KW-0804">Transcription</keyword>
<dbReference type="InterPro" id="IPR036271">
    <property type="entry name" value="Tet_transcr_reg_TetR-rel_C_sf"/>
</dbReference>
<dbReference type="Proteomes" id="UP000482800">
    <property type="component" value="Unassembled WGS sequence"/>
</dbReference>
<keyword evidence="1" id="KW-0805">Transcription regulation</keyword>
<evidence type="ECO:0000313" key="6">
    <source>
        <dbReference type="EMBL" id="GFJ79054.1"/>
    </source>
</evidence>
<organism evidence="6 7">
    <name type="scientific">Phytohabitans houttuyneae</name>
    <dbReference type="NCBI Taxonomy" id="1076126"/>
    <lineage>
        <taxon>Bacteria</taxon>
        <taxon>Bacillati</taxon>
        <taxon>Actinomycetota</taxon>
        <taxon>Actinomycetes</taxon>
        <taxon>Micromonosporales</taxon>
        <taxon>Micromonosporaceae</taxon>
    </lineage>
</organism>
<dbReference type="InterPro" id="IPR001647">
    <property type="entry name" value="HTH_TetR"/>
</dbReference>
<dbReference type="InterPro" id="IPR050109">
    <property type="entry name" value="HTH-type_TetR-like_transc_reg"/>
</dbReference>
<comment type="caution">
    <text evidence="6">The sequence shown here is derived from an EMBL/GenBank/DDBJ whole genome shotgun (WGS) entry which is preliminary data.</text>
</comment>
<dbReference type="EMBL" id="BLPF01000001">
    <property type="protein sequence ID" value="GFJ79054.1"/>
    <property type="molecule type" value="Genomic_DNA"/>
</dbReference>
<dbReference type="GO" id="GO:0003700">
    <property type="term" value="F:DNA-binding transcription factor activity"/>
    <property type="evidence" value="ECO:0007669"/>
    <property type="project" value="TreeGrafter"/>
</dbReference>
<proteinExistence type="predicted"/>
<dbReference type="InterPro" id="IPR009057">
    <property type="entry name" value="Homeodomain-like_sf"/>
</dbReference>
<dbReference type="SUPFAM" id="SSF46689">
    <property type="entry name" value="Homeodomain-like"/>
    <property type="match status" value="1"/>
</dbReference>
<evidence type="ECO:0000256" key="2">
    <source>
        <dbReference type="ARBA" id="ARBA00023125"/>
    </source>
</evidence>